<reference evidence="3" key="1">
    <citation type="journal article" date="2019" name="Int. J. Syst. Evol. Microbiol.">
        <title>The Global Catalogue of Microorganisms (GCM) 10K type strain sequencing project: providing services to taxonomists for standard genome sequencing and annotation.</title>
        <authorList>
            <consortium name="The Broad Institute Genomics Platform"/>
            <consortium name="The Broad Institute Genome Sequencing Center for Infectious Disease"/>
            <person name="Wu L."/>
            <person name="Ma J."/>
        </authorList>
    </citation>
    <scope>NUCLEOTIDE SEQUENCE [LARGE SCALE GENOMIC DNA]</scope>
    <source>
        <strain evidence="3">JCM 18532</strain>
    </source>
</reference>
<dbReference type="SUPFAM" id="SSF52091">
    <property type="entry name" value="SpoIIaa-like"/>
    <property type="match status" value="1"/>
</dbReference>
<evidence type="ECO:0000259" key="1">
    <source>
        <dbReference type="PROSITE" id="PS50801"/>
    </source>
</evidence>
<protein>
    <recommendedName>
        <fullName evidence="1">STAS domain-containing protein</fullName>
    </recommendedName>
</protein>
<evidence type="ECO:0000313" key="3">
    <source>
        <dbReference type="Proteomes" id="UP001499882"/>
    </source>
</evidence>
<dbReference type="RefSeq" id="WP_345525539.1">
    <property type="nucleotide sequence ID" value="NZ_BAABKN010000006.1"/>
</dbReference>
<dbReference type="CDD" id="cd07043">
    <property type="entry name" value="STAS_anti-anti-sigma_factors"/>
    <property type="match status" value="1"/>
</dbReference>
<keyword evidence="3" id="KW-1185">Reference proteome</keyword>
<dbReference type="Gene3D" id="3.30.750.24">
    <property type="entry name" value="STAS domain"/>
    <property type="match status" value="1"/>
</dbReference>
<dbReference type="InterPro" id="IPR058548">
    <property type="entry name" value="MlaB-like_STAS"/>
</dbReference>
<dbReference type="EMBL" id="BAABKN010000006">
    <property type="protein sequence ID" value="GAA4728966.1"/>
    <property type="molecule type" value="Genomic_DNA"/>
</dbReference>
<accession>A0ABP8YIV0</accession>
<gene>
    <name evidence="2" type="ORF">GCM10023350_10200</name>
</gene>
<dbReference type="Pfam" id="PF13466">
    <property type="entry name" value="STAS_2"/>
    <property type="match status" value="1"/>
</dbReference>
<feature type="domain" description="STAS" evidence="1">
    <location>
        <begin position="4"/>
        <end position="88"/>
    </location>
</feature>
<evidence type="ECO:0000313" key="2">
    <source>
        <dbReference type="EMBL" id="GAA4728966.1"/>
    </source>
</evidence>
<dbReference type="InterPro" id="IPR036513">
    <property type="entry name" value="STAS_dom_sf"/>
</dbReference>
<dbReference type="PROSITE" id="PS50801">
    <property type="entry name" value="STAS"/>
    <property type="match status" value="1"/>
</dbReference>
<comment type="caution">
    <text evidence="2">The sequence shown here is derived from an EMBL/GenBank/DDBJ whole genome shotgun (WGS) entry which is preliminary data.</text>
</comment>
<name>A0ABP8YIV0_9ACTN</name>
<sequence length="105" mass="11427">MPDLYLNTHQHHHAVHVTLVGPLNARTAPRLRAELNPHSSTRVQLHMRDCTGIDLDGLFALSLAHTAAAEAGGSLDLADVPPLIAHYLHDHHADHLLEPPSAEQP</sequence>
<dbReference type="Proteomes" id="UP001499882">
    <property type="component" value="Unassembled WGS sequence"/>
</dbReference>
<organism evidence="2 3">
    <name type="scientific">Nocardioides endophyticus</name>
    <dbReference type="NCBI Taxonomy" id="1353775"/>
    <lineage>
        <taxon>Bacteria</taxon>
        <taxon>Bacillati</taxon>
        <taxon>Actinomycetota</taxon>
        <taxon>Actinomycetes</taxon>
        <taxon>Propionibacteriales</taxon>
        <taxon>Nocardioidaceae</taxon>
        <taxon>Nocardioides</taxon>
    </lineage>
</organism>
<dbReference type="InterPro" id="IPR002645">
    <property type="entry name" value="STAS_dom"/>
</dbReference>
<proteinExistence type="predicted"/>